<dbReference type="EMBL" id="BGZK01002147">
    <property type="protein sequence ID" value="GBP91165.1"/>
    <property type="molecule type" value="Genomic_DNA"/>
</dbReference>
<keyword evidence="2" id="KW-1185">Reference proteome</keyword>
<gene>
    <name evidence="1" type="ORF">EVAR_67275_1</name>
</gene>
<name>A0A4C1ZWX0_EUMVA</name>
<evidence type="ECO:0000313" key="2">
    <source>
        <dbReference type="Proteomes" id="UP000299102"/>
    </source>
</evidence>
<evidence type="ECO:0000313" key="1">
    <source>
        <dbReference type="EMBL" id="GBP91165.1"/>
    </source>
</evidence>
<reference evidence="1 2" key="1">
    <citation type="journal article" date="2019" name="Commun. Biol.">
        <title>The bagworm genome reveals a unique fibroin gene that provides high tensile strength.</title>
        <authorList>
            <person name="Kono N."/>
            <person name="Nakamura H."/>
            <person name="Ohtoshi R."/>
            <person name="Tomita M."/>
            <person name="Numata K."/>
            <person name="Arakawa K."/>
        </authorList>
    </citation>
    <scope>NUCLEOTIDE SEQUENCE [LARGE SCALE GENOMIC DNA]</scope>
</reference>
<dbReference type="Proteomes" id="UP000299102">
    <property type="component" value="Unassembled WGS sequence"/>
</dbReference>
<accession>A0A4C1ZWX0</accession>
<organism evidence="1 2">
    <name type="scientific">Eumeta variegata</name>
    <name type="common">Bagworm moth</name>
    <name type="synonym">Eumeta japonica</name>
    <dbReference type="NCBI Taxonomy" id="151549"/>
    <lineage>
        <taxon>Eukaryota</taxon>
        <taxon>Metazoa</taxon>
        <taxon>Ecdysozoa</taxon>
        <taxon>Arthropoda</taxon>
        <taxon>Hexapoda</taxon>
        <taxon>Insecta</taxon>
        <taxon>Pterygota</taxon>
        <taxon>Neoptera</taxon>
        <taxon>Endopterygota</taxon>
        <taxon>Lepidoptera</taxon>
        <taxon>Glossata</taxon>
        <taxon>Ditrysia</taxon>
        <taxon>Tineoidea</taxon>
        <taxon>Psychidae</taxon>
        <taxon>Oiketicinae</taxon>
        <taxon>Eumeta</taxon>
    </lineage>
</organism>
<dbReference type="AlphaFoldDB" id="A0A4C1ZWX0"/>
<proteinExistence type="predicted"/>
<sequence>MPTRHILRKRQTVISTRVTGALKVPTNALPTTASDARHAEDYFLGHRVWPAGPEEDGKASATVPVLQTFTGSDKSKVSLLGCCPSETVNSYSYGITCVTAPRSACHPPAIYRATSV</sequence>
<protein>
    <submittedName>
        <fullName evidence="1">Uncharacterized protein</fullName>
    </submittedName>
</protein>
<comment type="caution">
    <text evidence="1">The sequence shown here is derived from an EMBL/GenBank/DDBJ whole genome shotgun (WGS) entry which is preliminary data.</text>
</comment>